<gene>
    <name evidence="5" type="ORF">APS56_14325</name>
</gene>
<dbReference type="AlphaFoldDB" id="A0A0P0D5N4"/>
<evidence type="ECO:0000256" key="1">
    <source>
        <dbReference type="ARBA" id="ARBA00004370"/>
    </source>
</evidence>
<dbReference type="Gene3D" id="2.40.160.50">
    <property type="entry name" value="membrane protein fhac: a member of the omp85/tpsb transporter family"/>
    <property type="match status" value="1"/>
</dbReference>
<accession>A0A0P0D5N4</accession>
<sequence length="840" mass="96466">MKLQALKIVILLFCFGLFPSCNSVKSIAENEHLLTKNTVIINGHKNNTETIDNLLFQKPNRKLLNYPLRLHIYNLARPNIDSIIHSTINKNPKRKERLEKLLSEKQLDKYIDSRKGFNNWLKTTGEAPVIVDESKTEKTLKNLRDYHFNNGWFDAKATYTIDRKENKRAEVNYNVITGAAYVIDSISKQIKSPIIDSLYTTIKNKSFIKIGEQYKTNNFEIERNRISNTLRNSGVYHFNQDYITVEIDTIGTNKKVNVNVQIQDRAIRTPDSIRREPFKIYKIKDVNIYSNTNFSSLNETITDSIYYKGYNLYSIGKMQFNPEALTDAVFVSPRNIFKDIDRTRTYRYISELRTFKYPDIKYIENDDETLTANIYLTPLKKFNLGFSADVSRSDIQSIGFSLNPSLLIRNIFRGAETFEISAIGAIGASIDRNNPNSNFFDINEIGLNLKLTIPRIFSPFNTDKIIPNYMSPTTRISLASTSQTNIGLDKQTFIGAFNYSWLPSAKVTNRLDFFSVQYVRNLNIGNYFKVYGTSYSSLNDISKTLNYNNGNDLNYPDETDDFISDVLNENTSLTPDDENYITVSAINERKERLTENNLIFSSSYTYNKNTQENLFDENYSIFNYKIELAGNLLANTSKLLGLKKDENDRYQIFDVAFSQYVKTEIDYIKHWNLGKKNILAIRSFFGIAIPYGNSNSIPFAKSFFAGGANDNRAWSPYSLGPGSSVTTNEFNEANLKLLFSAEHRFNLFGNLNGALFVDAGNIWNVLDNTETGPATLDTFNDLKDIAMGSGFGLRYDFSFFVFRFDVGFKTYDPSYQGNNRWFNDYNFTNAVYNIGINYPF</sequence>
<keyword evidence="6" id="KW-1185">Reference proteome</keyword>
<evidence type="ECO:0000259" key="4">
    <source>
        <dbReference type="Pfam" id="PF01103"/>
    </source>
</evidence>
<feature type="chain" id="PRO_5006043323" description="Bacterial surface antigen (D15) domain-containing protein" evidence="3">
    <location>
        <begin position="24"/>
        <end position="840"/>
    </location>
</feature>
<dbReference type="KEGG" id="ahz:APS56_14325"/>
<feature type="domain" description="Bacterial surface antigen (D15)" evidence="4">
    <location>
        <begin position="542"/>
        <end position="820"/>
    </location>
</feature>
<dbReference type="RefSeq" id="WP_054729758.1">
    <property type="nucleotide sequence ID" value="NZ_CP012898.1"/>
</dbReference>
<evidence type="ECO:0000256" key="2">
    <source>
        <dbReference type="ARBA" id="ARBA00023136"/>
    </source>
</evidence>
<dbReference type="GO" id="GO:0019867">
    <property type="term" value="C:outer membrane"/>
    <property type="evidence" value="ECO:0007669"/>
    <property type="project" value="InterPro"/>
</dbReference>
<dbReference type="EMBL" id="CP012898">
    <property type="protein sequence ID" value="ALJ06239.1"/>
    <property type="molecule type" value="Genomic_DNA"/>
</dbReference>
<evidence type="ECO:0000256" key="3">
    <source>
        <dbReference type="SAM" id="SignalP"/>
    </source>
</evidence>
<dbReference type="STRING" id="1736674.APS56_14325"/>
<keyword evidence="3" id="KW-0732">Signal</keyword>
<organism evidence="5 6">
    <name type="scientific">Pseudalgibacter alginicilyticus</name>
    <dbReference type="NCBI Taxonomy" id="1736674"/>
    <lineage>
        <taxon>Bacteria</taxon>
        <taxon>Pseudomonadati</taxon>
        <taxon>Bacteroidota</taxon>
        <taxon>Flavobacteriia</taxon>
        <taxon>Flavobacteriales</taxon>
        <taxon>Flavobacteriaceae</taxon>
        <taxon>Pseudalgibacter</taxon>
    </lineage>
</organism>
<keyword evidence="2" id="KW-0472">Membrane</keyword>
<protein>
    <recommendedName>
        <fullName evidence="4">Bacterial surface antigen (D15) domain-containing protein</fullName>
    </recommendedName>
</protein>
<comment type="subcellular location">
    <subcellularLocation>
        <location evidence="1">Membrane</location>
    </subcellularLocation>
</comment>
<dbReference type="Pfam" id="PF01103">
    <property type="entry name" value="Omp85"/>
    <property type="match status" value="1"/>
</dbReference>
<feature type="signal peptide" evidence="3">
    <location>
        <begin position="1"/>
        <end position="23"/>
    </location>
</feature>
<dbReference type="Proteomes" id="UP000057981">
    <property type="component" value="Chromosome"/>
</dbReference>
<dbReference type="OrthoDB" id="9814535at2"/>
<evidence type="ECO:0000313" key="5">
    <source>
        <dbReference type="EMBL" id="ALJ06239.1"/>
    </source>
</evidence>
<name>A0A0P0D5N4_9FLAO</name>
<dbReference type="PATRIC" id="fig|1736674.3.peg.2925"/>
<evidence type="ECO:0000313" key="6">
    <source>
        <dbReference type="Proteomes" id="UP000057981"/>
    </source>
</evidence>
<reference evidence="5 6" key="1">
    <citation type="submission" date="2015-10" db="EMBL/GenBank/DDBJ databases">
        <authorList>
            <person name="Gilbert D.G."/>
        </authorList>
    </citation>
    <scope>NUCLEOTIDE SEQUENCE [LARGE SCALE GENOMIC DNA]</scope>
    <source>
        <strain evidence="6">HZ-22</strain>
    </source>
</reference>
<dbReference type="InterPro" id="IPR000184">
    <property type="entry name" value="Bac_surfAg_D15"/>
</dbReference>
<proteinExistence type="predicted"/>